<dbReference type="PANTHER" id="PTHR12227:SF0">
    <property type="entry name" value="GLYCERATE KINASE"/>
    <property type="match status" value="1"/>
</dbReference>
<accession>A0A938B221</accession>
<dbReference type="Gene3D" id="3.40.50.10180">
    <property type="entry name" value="Glycerate kinase, MOFRL-like N-terminal domain"/>
    <property type="match status" value="1"/>
</dbReference>
<dbReference type="GO" id="GO:0005737">
    <property type="term" value="C:cytoplasm"/>
    <property type="evidence" value="ECO:0007669"/>
    <property type="project" value="TreeGrafter"/>
</dbReference>
<dbReference type="InterPro" id="IPR039760">
    <property type="entry name" value="MOFRL_protein"/>
</dbReference>
<reference evidence="2" key="1">
    <citation type="submission" date="2019-03" db="EMBL/GenBank/DDBJ databases">
        <title>Lake Tanganyika Metagenome-Assembled Genomes (MAGs).</title>
        <authorList>
            <person name="Tran P."/>
        </authorList>
    </citation>
    <scope>NUCLEOTIDE SEQUENCE</scope>
    <source>
        <strain evidence="2">K_DeepCast_65m_m2_066</strain>
    </source>
</reference>
<dbReference type="GO" id="GO:0008887">
    <property type="term" value="F:glycerate kinase activity"/>
    <property type="evidence" value="ECO:0007669"/>
    <property type="project" value="InterPro"/>
</dbReference>
<dbReference type="InterPro" id="IPR038614">
    <property type="entry name" value="GK_N_sf"/>
</dbReference>
<dbReference type="PANTHER" id="PTHR12227">
    <property type="entry name" value="GLYCERATE KINASE"/>
    <property type="match status" value="1"/>
</dbReference>
<dbReference type="Proteomes" id="UP000712673">
    <property type="component" value="Unassembled WGS sequence"/>
</dbReference>
<dbReference type="EMBL" id="VGLS01000161">
    <property type="protein sequence ID" value="MBM3223559.1"/>
    <property type="molecule type" value="Genomic_DNA"/>
</dbReference>
<evidence type="ECO:0000313" key="2">
    <source>
        <dbReference type="EMBL" id="MBM3223559.1"/>
    </source>
</evidence>
<dbReference type="SUPFAM" id="SSF82544">
    <property type="entry name" value="GckA/TtuD-like"/>
    <property type="match status" value="1"/>
</dbReference>
<organism evidence="2 3">
    <name type="scientific">Tectimicrobiota bacterium</name>
    <dbReference type="NCBI Taxonomy" id="2528274"/>
    <lineage>
        <taxon>Bacteria</taxon>
        <taxon>Pseudomonadati</taxon>
        <taxon>Nitrospinota/Tectimicrobiota group</taxon>
        <taxon>Candidatus Tectimicrobiota</taxon>
    </lineage>
</organism>
<comment type="caution">
    <text evidence="2">The sequence shown here is derived from an EMBL/GenBank/DDBJ whole genome shotgun (WGS) entry which is preliminary data.</text>
</comment>
<sequence length="110" mass="11521">MARSLYQLREDSRRIFAAGVAAVDPVAAVQRHVQRQDGILRVDGVSYVLSRYAHIYVVGAGKAGATMAQGISTLLGERLTAGSVTVKYGHSAPVAGVTIHEAAHPVPDAA</sequence>
<dbReference type="Pfam" id="PF13660">
    <property type="entry name" value="DUF4147"/>
    <property type="match status" value="1"/>
</dbReference>
<evidence type="ECO:0000313" key="3">
    <source>
        <dbReference type="Proteomes" id="UP000712673"/>
    </source>
</evidence>
<feature type="domain" description="MOFRL-associated" evidence="1">
    <location>
        <begin position="13"/>
        <end position="109"/>
    </location>
</feature>
<protein>
    <submittedName>
        <fullName evidence="2">DUF4147 domain-containing protein</fullName>
    </submittedName>
</protein>
<feature type="non-terminal residue" evidence="2">
    <location>
        <position position="110"/>
    </location>
</feature>
<gene>
    <name evidence="2" type="ORF">FJZ47_07140</name>
</gene>
<dbReference type="AlphaFoldDB" id="A0A938B221"/>
<dbReference type="InterPro" id="IPR025286">
    <property type="entry name" value="MOFRL_assoc_dom"/>
</dbReference>
<proteinExistence type="predicted"/>
<name>A0A938B221_UNCTE</name>
<evidence type="ECO:0000259" key="1">
    <source>
        <dbReference type="Pfam" id="PF13660"/>
    </source>
</evidence>